<dbReference type="InterPro" id="IPR019151">
    <property type="entry name" value="Proteasome_assmbl_chaperone_2"/>
</dbReference>
<dbReference type="EMBL" id="CAFAAS010000003">
    <property type="protein sequence ID" value="CAB4799197.1"/>
    <property type="molecule type" value="Genomic_DNA"/>
</dbReference>
<organism evidence="1">
    <name type="scientific">freshwater metagenome</name>
    <dbReference type="NCBI Taxonomy" id="449393"/>
    <lineage>
        <taxon>unclassified sequences</taxon>
        <taxon>metagenomes</taxon>
        <taxon>ecological metagenomes</taxon>
    </lineage>
</organism>
<reference evidence="1" key="1">
    <citation type="submission" date="2020-05" db="EMBL/GenBank/DDBJ databases">
        <authorList>
            <person name="Chiriac C."/>
            <person name="Salcher M."/>
            <person name="Ghai R."/>
            <person name="Kavagutti S V."/>
        </authorList>
    </citation>
    <scope>NUCLEOTIDE SEQUENCE</scope>
</reference>
<accession>A0A6J6XZS0</accession>
<proteinExistence type="predicted"/>
<dbReference type="SUPFAM" id="SSF159659">
    <property type="entry name" value="Cgl1923-like"/>
    <property type="match status" value="1"/>
</dbReference>
<sequence length="274" mass="30079">MIMAFTGWSDAGEAASAALEHLLTAWEQEPDALSIQLIATMDSEEFYDFQVNRPHVFTDSNDVRALTWPTTQIFSVKLPHLDSDLVLVKGAEPSMRWKTFAGQLLDLADDLEVSMVLTLGSLLADVPHSRPTTVNITAASGALAAKLDAEVSSYEGPTGILGVIHDGALARSIDSISLWAPVPHYASNAPSPKISLALVRALEDFLQISIPQDDLEISADSWKLDIDELAKSDNDVADYVRKLEELKDAQDIPEMSGDIIAKEFERYLRRKTKD</sequence>
<name>A0A6J6XZS0_9ZZZZ</name>
<gene>
    <name evidence="1" type="ORF">UFOPK3077_00407</name>
    <name evidence="2" type="ORF">UFOPK3667_00483</name>
</gene>
<evidence type="ECO:0000313" key="2">
    <source>
        <dbReference type="EMBL" id="CAB4917659.1"/>
    </source>
</evidence>
<dbReference type="Gene3D" id="3.40.50.10900">
    <property type="entry name" value="PAC-like subunit"/>
    <property type="match status" value="1"/>
</dbReference>
<evidence type="ECO:0000313" key="1">
    <source>
        <dbReference type="EMBL" id="CAB4799197.1"/>
    </source>
</evidence>
<dbReference type="Pfam" id="PF09754">
    <property type="entry name" value="PAC2"/>
    <property type="match status" value="1"/>
</dbReference>
<dbReference type="InterPro" id="IPR008492">
    <property type="entry name" value="Rv2714-like"/>
</dbReference>
<protein>
    <submittedName>
        <fullName evidence="1">Unannotated protein</fullName>
    </submittedName>
</protein>
<dbReference type="PIRSF" id="PIRSF028754">
    <property type="entry name" value="UCP028754"/>
    <property type="match status" value="1"/>
</dbReference>
<dbReference type="AlphaFoldDB" id="A0A6J6XZS0"/>
<dbReference type="EMBL" id="CAFBMU010000003">
    <property type="protein sequence ID" value="CAB4917659.1"/>
    <property type="molecule type" value="Genomic_DNA"/>
</dbReference>
<dbReference type="InterPro" id="IPR038389">
    <property type="entry name" value="PSMG2_sf"/>
</dbReference>